<dbReference type="InterPro" id="IPR036721">
    <property type="entry name" value="RCK_C_sf"/>
</dbReference>
<dbReference type="HOGENOM" id="CLU_035216_0_0_7"/>
<dbReference type="STRING" id="1167006.UWK_00158"/>
<dbReference type="SUPFAM" id="SSF51735">
    <property type="entry name" value="NAD(P)-binding Rossmann-fold domains"/>
    <property type="match status" value="2"/>
</dbReference>
<feature type="domain" description="RCK N-terminal" evidence="3">
    <location>
        <begin position="354"/>
        <end position="471"/>
    </location>
</feature>
<dbReference type="Pfam" id="PF02080">
    <property type="entry name" value="TrkA_C"/>
    <property type="match status" value="2"/>
</dbReference>
<sequence>MKLLLLQVLFFVKNEKAKKNVYLLTRFLFFLTFIISLYSVLFHLIMLYEGRDFSWITGFYWTLTVMSTLGFGDITFSTDLGLLFTLLVLISGVILLLIMLPFTFIQFFWAPWLEAQNETRIPRILPKETKEHVIIPTFDALTRNLVEKLRKHLYDYCFVTADQQLAHEIQDSGYNVIFGEIDDPQTYDNINADQAALVVTTADDLMNTNISFTVREVSSKVPIACSADQEHSLDILNYPGNIHVFLFMKMLGINMAEKTMPVAGTHIIGRFEELRVGEIPVRDTALVGKTLAESRLRNDLGITVIGILEKGKILTPDPQAKLSVTNILIIAGSATELENAGKYLVTPPSQPLPRPTVLILGGGRVGEAAAGYLEAKNVPYIIIEKRQNVGTNHDHHIHGDAADINTLQEAGIDKASSVIITTHNDAMNIYLAFYCRQLRPDIQIISRAGEERTVSKLFRAGADLVDSFASMGATAIMNILHPTDTSFFSDALNVFLVPTPEAFIGKTLTELRMREKTSCSLLAVKNEGSFMTNPDPTTIFDDSYELILAGSIEAEEQFRREYLKK</sequence>
<dbReference type="GO" id="GO:0006813">
    <property type="term" value="P:potassium ion transport"/>
    <property type="evidence" value="ECO:0007669"/>
    <property type="project" value="InterPro"/>
</dbReference>
<dbReference type="InterPro" id="IPR003148">
    <property type="entry name" value="RCK_N"/>
</dbReference>
<protein>
    <submittedName>
        <fullName evidence="5">K+ transport system, NAD-binding component</fullName>
    </submittedName>
</protein>
<dbReference type="PANTHER" id="PTHR43833">
    <property type="entry name" value="POTASSIUM CHANNEL PROTEIN 2-RELATED-RELATED"/>
    <property type="match status" value="1"/>
</dbReference>
<reference evidence="6" key="1">
    <citation type="journal article" date="2013" name="Stand. Genomic Sci.">
        <title>Complete genome sequence of Desulfocapsa sulfexigens, a marine deltaproteobacterium specialized in disproportionating inorganic sulfur compounds.</title>
        <authorList>
            <person name="Finster K.W."/>
            <person name="Kjeldsen K.U."/>
            <person name="Kube M."/>
            <person name="Reinhardt R."/>
            <person name="Mussmann M."/>
            <person name="Amann R."/>
            <person name="Schreiber L."/>
        </authorList>
    </citation>
    <scope>NUCLEOTIDE SEQUENCE [LARGE SCALE GENOMIC DNA]</scope>
    <source>
        <strain evidence="6">DSM 10523 / SB164P1</strain>
    </source>
</reference>
<dbReference type="SUPFAM" id="SSF81324">
    <property type="entry name" value="Voltage-gated potassium channels"/>
    <property type="match status" value="1"/>
</dbReference>
<gene>
    <name evidence="5" type="ordered locus">UWK_00158</name>
</gene>
<organism evidence="5 6">
    <name type="scientific">Desulfocapsa sulfexigens (strain DSM 10523 / SB164P1)</name>
    <dbReference type="NCBI Taxonomy" id="1167006"/>
    <lineage>
        <taxon>Bacteria</taxon>
        <taxon>Pseudomonadati</taxon>
        <taxon>Thermodesulfobacteriota</taxon>
        <taxon>Desulfobulbia</taxon>
        <taxon>Desulfobulbales</taxon>
        <taxon>Desulfocapsaceae</taxon>
        <taxon>Desulfocapsa</taxon>
    </lineage>
</organism>
<feature type="transmembrane region" description="Helical" evidence="2">
    <location>
        <begin position="27"/>
        <end position="48"/>
    </location>
</feature>
<keyword evidence="2" id="KW-1133">Transmembrane helix</keyword>
<dbReference type="AlphaFoldDB" id="M1PAB2"/>
<dbReference type="EMBL" id="CP003985">
    <property type="protein sequence ID" value="AGF76745.1"/>
    <property type="molecule type" value="Genomic_DNA"/>
</dbReference>
<dbReference type="PROSITE" id="PS51202">
    <property type="entry name" value="RCK_C"/>
    <property type="match status" value="1"/>
</dbReference>
<keyword evidence="2" id="KW-0472">Membrane</keyword>
<dbReference type="Proteomes" id="UP000011721">
    <property type="component" value="Chromosome"/>
</dbReference>
<dbReference type="Gene3D" id="3.30.70.1450">
    <property type="entry name" value="Regulator of K+ conductance, C-terminal domain"/>
    <property type="match status" value="2"/>
</dbReference>
<feature type="transmembrane region" description="Helical" evidence="2">
    <location>
        <begin position="55"/>
        <end position="76"/>
    </location>
</feature>
<dbReference type="eggNOG" id="COG1226">
    <property type="taxonomic scope" value="Bacteria"/>
</dbReference>
<dbReference type="InterPro" id="IPR013099">
    <property type="entry name" value="K_chnl_dom"/>
</dbReference>
<evidence type="ECO:0000313" key="6">
    <source>
        <dbReference type="Proteomes" id="UP000011721"/>
    </source>
</evidence>
<dbReference type="Pfam" id="PF07885">
    <property type="entry name" value="Ion_trans_2"/>
    <property type="match status" value="1"/>
</dbReference>
<keyword evidence="2" id="KW-0812">Transmembrane</keyword>
<evidence type="ECO:0000259" key="4">
    <source>
        <dbReference type="PROSITE" id="PS51202"/>
    </source>
</evidence>
<dbReference type="SUPFAM" id="SSF116726">
    <property type="entry name" value="TrkA C-terminal domain-like"/>
    <property type="match status" value="2"/>
</dbReference>
<evidence type="ECO:0000256" key="2">
    <source>
        <dbReference type="SAM" id="Phobius"/>
    </source>
</evidence>
<dbReference type="RefSeq" id="WP_015402444.1">
    <property type="nucleotide sequence ID" value="NC_020304.1"/>
</dbReference>
<dbReference type="eggNOG" id="COG0490">
    <property type="taxonomic scope" value="Bacteria"/>
</dbReference>
<evidence type="ECO:0000313" key="5">
    <source>
        <dbReference type="EMBL" id="AGF76745.1"/>
    </source>
</evidence>
<dbReference type="Gene3D" id="1.10.287.70">
    <property type="match status" value="1"/>
</dbReference>
<dbReference type="Pfam" id="PF02254">
    <property type="entry name" value="TrkA_N"/>
    <property type="match status" value="2"/>
</dbReference>
<evidence type="ECO:0000259" key="3">
    <source>
        <dbReference type="PROSITE" id="PS51201"/>
    </source>
</evidence>
<feature type="domain" description="RCK C-terminal" evidence="4">
    <location>
        <begin position="262"/>
        <end position="346"/>
    </location>
</feature>
<dbReference type="GO" id="GO:0008324">
    <property type="term" value="F:monoatomic cation transmembrane transporter activity"/>
    <property type="evidence" value="ECO:0007669"/>
    <property type="project" value="InterPro"/>
</dbReference>
<dbReference type="GO" id="GO:0005886">
    <property type="term" value="C:plasma membrane"/>
    <property type="evidence" value="ECO:0007669"/>
    <property type="project" value="UniProtKB-SubCell"/>
</dbReference>
<dbReference type="KEGG" id="dsf:UWK_00158"/>
<dbReference type="PROSITE" id="PS51201">
    <property type="entry name" value="RCK_N"/>
    <property type="match status" value="1"/>
</dbReference>
<dbReference type="Gene3D" id="3.40.50.720">
    <property type="entry name" value="NAD(P)-binding Rossmann-like Domain"/>
    <property type="match status" value="2"/>
</dbReference>
<evidence type="ECO:0000256" key="1">
    <source>
        <dbReference type="ARBA" id="ARBA00004651"/>
    </source>
</evidence>
<dbReference type="PATRIC" id="fig|1167006.5.peg.176"/>
<dbReference type="OrthoDB" id="9799090at2"/>
<dbReference type="PANTHER" id="PTHR43833:SF13">
    <property type="entry name" value="POTASSIUM CHANNEL PROTEIN 2-RELATED"/>
    <property type="match status" value="1"/>
</dbReference>
<proteinExistence type="predicted"/>
<dbReference type="InterPro" id="IPR006037">
    <property type="entry name" value="RCK_C"/>
</dbReference>
<feature type="transmembrane region" description="Helical" evidence="2">
    <location>
        <begin position="82"/>
        <end position="110"/>
    </location>
</feature>
<name>M1PAB2_DESSD</name>
<comment type="subcellular location">
    <subcellularLocation>
        <location evidence="1">Cell membrane</location>
        <topology evidence="1">Multi-pass membrane protein</topology>
    </subcellularLocation>
</comment>
<dbReference type="InterPro" id="IPR036291">
    <property type="entry name" value="NAD(P)-bd_dom_sf"/>
</dbReference>
<dbReference type="InterPro" id="IPR050721">
    <property type="entry name" value="Trk_Ktr_HKT_K-transport"/>
</dbReference>
<accession>M1PAB2</accession>
<keyword evidence="6" id="KW-1185">Reference proteome</keyword>